<keyword evidence="1" id="KW-1133">Transmembrane helix</keyword>
<comment type="caution">
    <text evidence="2">The sequence shown here is derived from an EMBL/GenBank/DDBJ whole genome shotgun (WGS) entry which is preliminary data.</text>
</comment>
<dbReference type="NCBIfam" id="TIGR02532">
    <property type="entry name" value="IV_pilin_GFxxxE"/>
    <property type="match status" value="1"/>
</dbReference>
<reference evidence="2 3" key="1">
    <citation type="journal article" date="2016" name="Nat. Commun.">
        <title>Thousands of microbial genomes shed light on interconnected biogeochemical processes in an aquifer system.</title>
        <authorList>
            <person name="Anantharaman K."/>
            <person name="Brown C.T."/>
            <person name="Hug L.A."/>
            <person name="Sharon I."/>
            <person name="Castelle C.J."/>
            <person name="Probst A.J."/>
            <person name="Thomas B.C."/>
            <person name="Singh A."/>
            <person name="Wilkins M.J."/>
            <person name="Karaoz U."/>
            <person name="Brodie E.L."/>
            <person name="Williams K.H."/>
            <person name="Hubbard S.S."/>
            <person name="Banfield J.F."/>
        </authorList>
    </citation>
    <scope>NUCLEOTIDE SEQUENCE [LARGE SCALE GENOMIC DNA]</scope>
</reference>
<dbReference type="EMBL" id="MEVN01000005">
    <property type="protein sequence ID" value="OGC57796.1"/>
    <property type="molecule type" value="Genomic_DNA"/>
</dbReference>
<evidence type="ECO:0000313" key="2">
    <source>
        <dbReference type="EMBL" id="OGC57796.1"/>
    </source>
</evidence>
<organism evidence="2 3">
    <name type="scientific">candidate division WWE3 bacterium RIFCSPLOWO2_12_FULL_36_10</name>
    <dbReference type="NCBI Taxonomy" id="1802630"/>
    <lineage>
        <taxon>Bacteria</taxon>
        <taxon>Katanobacteria</taxon>
    </lineage>
</organism>
<evidence type="ECO:0000256" key="1">
    <source>
        <dbReference type="SAM" id="Phobius"/>
    </source>
</evidence>
<keyword evidence="1" id="KW-0812">Transmembrane</keyword>
<feature type="transmembrane region" description="Helical" evidence="1">
    <location>
        <begin position="12"/>
        <end position="32"/>
    </location>
</feature>
<name>A0A1F4VKF3_UNCKA</name>
<dbReference type="Proteomes" id="UP000177763">
    <property type="component" value="Unassembled WGS sequence"/>
</dbReference>
<sequence>MNASAQKSGIGFTLVELLISVSIILILSGILIPSFSGYLNNQNVLQGAEQLKSDLRTVQNKALTRVGADTEAKYWGLKIASDSANKYYFFNSTNNAQADCDSGSTSTASVKLPGDVIIRNGGTSFCVFFNMVNGDVNMVKPAGTGSNRISLGYPNSGSNCRAVEVNSVGMMKLVNNVTCETN</sequence>
<evidence type="ECO:0008006" key="4">
    <source>
        <dbReference type="Google" id="ProtNLM"/>
    </source>
</evidence>
<dbReference type="SUPFAM" id="SSF54523">
    <property type="entry name" value="Pili subunits"/>
    <property type="match status" value="1"/>
</dbReference>
<accession>A0A1F4VKF3</accession>
<dbReference type="InterPro" id="IPR045584">
    <property type="entry name" value="Pilin-like"/>
</dbReference>
<evidence type="ECO:0000313" key="3">
    <source>
        <dbReference type="Proteomes" id="UP000177763"/>
    </source>
</evidence>
<keyword evidence="1" id="KW-0472">Membrane</keyword>
<dbReference type="InterPro" id="IPR012902">
    <property type="entry name" value="N_methyl_site"/>
</dbReference>
<gene>
    <name evidence="2" type="ORF">A3H26_00750</name>
</gene>
<dbReference type="STRING" id="1802630.A3H26_00750"/>
<dbReference type="Gene3D" id="3.30.700.10">
    <property type="entry name" value="Glycoprotein, Type 4 Pilin"/>
    <property type="match status" value="1"/>
</dbReference>
<protein>
    <recommendedName>
        <fullName evidence="4">General secretion pathway GspH domain-containing protein</fullName>
    </recommendedName>
</protein>
<proteinExistence type="predicted"/>
<dbReference type="AlphaFoldDB" id="A0A1F4VKF3"/>